<dbReference type="WBParaSite" id="jg17041">
    <property type="protein sequence ID" value="jg17041"/>
    <property type="gene ID" value="jg17041"/>
</dbReference>
<protein>
    <submittedName>
        <fullName evidence="4">Uncharacterized protein</fullName>
    </submittedName>
</protein>
<evidence type="ECO:0000256" key="2">
    <source>
        <dbReference type="SAM" id="SignalP"/>
    </source>
</evidence>
<keyword evidence="2" id="KW-0732">Signal</keyword>
<name>A0A915D933_9BILA</name>
<keyword evidence="1" id="KW-0812">Transmembrane</keyword>
<feature type="chain" id="PRO_5037171599" evidence="2">
    <location>
        <begin position="18"/>
        <end position="216"/>
    </location>
</feature>
<evidence type="ECO:0000313" key="3">
    <source>
        <dbReference type="Proteomes" id="UP000887574"/>
    </source>
</evidence>
<accession>A0A915D933</accession>
<feature type="transmembrane region" description="Helical" evidence="1">
    <location>
        <begin position="129"/>
        <end position="155"/>
    </location>
</feature>
<keyword evidence="3" id="KW-1185">Reference proteome</keyword>
<dbReference type="PROSITE" id="PS51257">
    <property type="entry name" value="PROKAR_LIPOPROTEIN"/>
    <property type="match status" value="1"/>
</dbReference>
<keyword evidence="1" id="KW-0472">Membrane</keyword>
<reference evidence="4" key="1">
    <citation type="submission" date="2022-11" db="UniProtKB">
        <authorList>
            <consortium name="WormBaseParasite"/>
        </authorList>
    </citation>
    <scope>IDENTIFICATION</scope>
</reference>
<feature type="signal peptide" evidence="2">
    <location>
        <begin position="1"/>
        <end position="17"/>
    </location>
</feature>
<feature type="transmembrane region" description="Helical" evidence="1">
    <location>
        <begin position="52"/>
        <end position="72"/>
    </location>
</feature>
<organism evidence="3 4">
    <name type="scientific">Ditylenchus dipsaci</name>
    <dbReference type="NCBI Taxonomy" id="166011"/>
    <lineage>
        <taxon>Eukaryota</taxon>
        <taxon>Metazoa</taxon>
        <taxon>Ecdysozoa</taxon>
        <taxon>Nematoda</taxon>
        <taxon>Chromadorea</taxon>
        <taxon>Rhabditida</taxon>
        <taxon>Tylenchina</taxon>
        <taxon>Tylenchomorpha</taxon>
        <taxon>Sphaerularioidea</taxon>
        <taxon>Anguinidae</taxon>
        <taxon>Anguininae</taxon>
        <taxon>Ditylenchus</taxon>
    </lineage>
</organism>
<dbReference type="AlphaFoldDB" id="A0A915D933"/>
<keyword evidence="1" id="KW-1133">Transmembrane helix</keyword>
<dbReference type="Proteomes" id="UP000887574">
    <property type="component" value="Unplaced"/>
</dbReference>
<sequence length="216" mass="21516">MFRALICLAVLVGLSCALPGASPLPSASVPDQPAVAVPNVTVPSVPNVPGSADSIGVVGLIKVILGLLHGLLSMLTNEVLKPVEDIIPAQLVGKVPSPSELLKAITSQLPTGAPAVPGATPLSSIIDGVVAGLSLVLIAVLKLVIALLTVVLAILQGTLLPAIAGIIPDILAGLPPSSFTLNSLLQPILQTVNVGGVLNTLSSLLGNTLKGIVPAI</sequence>
<evidence type="ECO:0000256" key="1">
    <source>
        <dbReference type="SAM" id="Phobius"/>
    </source>
</evidence>
<evidence type="ECO:0000313" key="4">
    <source>
        <dbReference type="WBParaSite" id="jg17041"/>
    </source>
</evidence>
<proteinExistence type="predicted"/>